<dbReference type="Proteomes" id="UP000603453">
    <property type="component" value="Unassembled WGS sequence"/>
</dbReference>
<protein>
    <submittedName>
        <fullName evidence="1">Uncharacterized protein</fullName>
    </submittedName>
</protein>
<sequence length="90" mass="10186">MSIIQEGIAREHPEWILPRLCQKNANKTGVYVAVPLARKFGLDKNRALLSAMSASAVSGYISAKYSYARCEKTYDFLQSMEKNVQIEQEE</sequence>
<keyword evidence="2" id="KW-1185">Reference proteome</keyword>
<evidence type="ECO:0000313" key="1">
    <source>
        <dbReference type="EMBL" id="KAG2208756.1"/>
    </source>
</evidence>
<evidence type="ECO:0000313" key="2">
    <source>
        <dbReference type="Proteomes" id="UP000603453"/>
    </source>
</evidence>
<dbReference type="OrthoDB" id="2251921at2759"/>
<feature type="non-terminal residue" evidence="1">
    <location>
        <position position="1"/>
    </location>
</feature>
<gene>
    <name evidence="1" type="ORF">INT47_007855</name>
</gene>
<organism evidence="1 2">
    <name type="scientific">Mucor saturninus</name>
    <dbReference type="NCBI Taxonomy" id="64648"/>
    <lineage>
        <taxon>Eukaryota</taxon>
        <taxon>Fungi</taxon>
        <taxon>Fungi incertae sedis</taxon>
        <taxon>Mucoromycota</taxon>
        <taxon>Mucoromycotina</taxon>
        <taxon>Mucoromycetes</taxon>
        <taxon>Mucorales</taxon>
        <taxon>Mucorineae</taxon>
        <taxon>Mucoraceae</taxon>
        <taxon>Mucor</taxon>
    </lineage>
</organism>
<reference evidence="1" key="1">
    <citation type="submission" date="2020-12" db="EMBL/GenBank/DDBJ databases">
        <title>Metabolic potential, ecology and presence of endohyphal bacteria is reflected in genomic diversity of Mucoromycotina.</title>
        <authorList>
            <person name="Muszewska A."/>
            <person name="Okrasinska A."/>
            <person name="Steczkiewicz K."/>
            <person name="Drgas O."/>
            <person name="Orlowska M."/>
            <person name="Perlinska-Lenart U."/>
            <person name="Aleksandrzak-Piekarczyk T."/>
            <person name="Szatraj K."/>
            <person name="Zielenkiewicz U."/>
            <person name="Pilsyk S."/>
            <person name="Malc E."/>
            <person name="Mieczkowski P."/>
            <person name="Kruszewska J.S."/>
            <person name="Biernat P."/>
            <person name="Pawlowska J."/>
        </authorList>
    </citation>
    <scope>NUCLEOTIDE SEQUENCE</scope>
    <source>
        <strain evidence="1">WA0000017839</strain>
    </source>
</reference>
<name>A0A8H7RFM3_9FUNG</name>
<comment type="caution">
    <text evidence="1">The sequence shown here is derived from an EMBL/GenBank/DDBJ whole genome shotgun (WGS) entry which is preliminary data.</text>
</comment>
<dbReference type="AlphaFoldDB" id="A0A8H7RFM3"/>
<dbReference type="EMBL" id="JAEPRD010000018">
    <property type="protein sequence ID" value="KAG2208756.1"/>
    <property type="molecule type" value="Genomic_DNA"/>
</dbReference>
<proteinExistence type="predicted"/>
<accession>A0A8H7RFM3</accession>